<dbReference type="Pfam" id="PF05226">
    <property type="entry name" value="CHASE2"/>
    <property type="match status" value="1"/>
</dbReference>
<evidence type="ECO:0000256" key="1">
    <source>
        <dbReference type="ARBA" id="ARBA00004196"/>
    </source>
</evidence>
<evidence type="ECO:0000256" key="2">
    <source>
        <dbReference type="ARBA" id="ARBA00005381"/>
    </source>
</evidence>
<dbReference type="Proteomes" id="UP000809273">
    <property type="component" value="Unassembled WGS sequence"/>
</dbReference>
<dbReference type="FunFam" id="3.30.70.1230:FF:000016">
    <property type="entry name" value="Adenylate/guanylate cyclase domain-containing protein"/>
    <property type="match status" value="1"/>
</dbReference>
<dbReference type="InterPro" id="IPR001054">
    <property type="entry name" value="A/G_cyclase"/>
</dbReference>
<dbReference type="GO" id="GO:0030313">
    <property type="term" value="C:cell envelope"/>
    <property type="evidence" value="ECO:0007669"/>
    <property type="project" value="UniProtKB-SubCell"/>
</dbReference>
<dbReference type="Gene3D" id="3.30.70.1230">
    <property type="entry name" value="Nucleotide cyclase"/>
    <property type="match status" value="1"/>
</dbReference>
<evidence type="ECO:0000259" key="8">
    <source>
        <dbReference type="PROSITE" id="PS50125"/>
    </source>
</evidence>
<keyword evidence="6 7" id="KW-0472">Membrane</keyword>
<dbReference type="SMART" id="SM01080">
    <property type="entry name" value="CHASE2"/>
    <property type="match status" value="1"/>
</dbReference>
<dbReference type="Pfam" id="PF00211">
    <property type="entry name" value="Guanylate_cyc"/>
    <property type="match status" value="1"/>
</dbReference>
<sequence length="738" mass="83244">MKSRTGLVIGIAISILIILLGRFGIGFIDSVESKILDFRFLARGKIDPGGQVIVIAIDEKTLDELGRWPFPRSYFVDVIRNLNKNGVKVLGFDMIFSEPDIYSGITTIDYIQKEVKKDELNDSKLNSILSNARDKLDNDRHLSMEMKNTPEAILGYFFHSKRDAIAHLTDEDIERNIRSLEKSRFRLIHYDSEVAKKTPFRQGLSPEPNIPAISEAADGFGYFNVFPDGDGTIRWSPLTMKCGDIFYPSLALEMARAYLEAPAPEIYISEDGAYKIVLGDIEIPTDSRGELLINYRGSVKTFPHYSFYDVLKNSVPKEVLENKIAIIGTVAVGTYDLRVTPMGSDFPGMEVNANIIDNILNRDFLSVPPWSPYFNLLVVIMIGTVMGLVTPRVSAWRGALVAIAITGLWAITAEYLFREMGIWIAILPPLLTIALCYTVLTLIRYITVERAGRQIKNAFQFYVSESVVREILKDPSMLTLGGERKDISVLFSDIKGFTSLSEGLLAEDLVQILNEYLTKMTDVVFSHMGLLDKYIGDAIMAVYGAPLAQPDHHLRACLTALDMRAELMELQKEWEITGRPKLEIRIGINSGHAVVGNMGSKKRFDYTVLGDNVNLASRLENLNKVYNTKILISENTYVNVKDEISVRELDLVRVRGKTIPVKIYEMIGRKGVNPEREEMAEAFHRGLEETRKRNWEAALKIFVDLSNKYHQDVPTSLYIDRIREAISNPPPDDWDGVF</sequence>
<dbReference type="GO" id="GO:0004016">
    <property type="term" value="F:adenylate cyclase activity"/>
    <property type="evidence" value="ECO:0007669"/>
    <property type="project" value="UniProtKB-ARBA"/>
</dbReference>
<protein>
    <submittedName>
        <fullName evidence="9">Adenylate/guanylate cyclase domain-containing protein</fullName>
    </submittedName>
</protein>
<dbReference type="CDD" id="cd07302">
    <property type="entry name" value="CHD"/>
    <property type="match status" value="1"/>
</dbReference>
<dbReference type="AlphaFoldDB" id="A0A9D8PM65"/>
<dbReference type="SMART" id="SM00044">
    <property type="entry name" value="CYCc"/>
    <property type="match status" value="1"/>
</dbReference>
<dbReference type="PANTHER" id="PTHR43081">
    <property type="entry name" value="ADENYLATE CYCLASE, TERMINAL-DIFFERENTIATION SPECIFIC-RELATED"/>
    <property type="match status" value="1"/>
</dbReference>
<dbReference type="InterPro" id="IPR029787">
    <property type="entry name" value="Nucleotide_cyclase"/>
</dbReference>
<feature type="transmembrane region" description="Helical" evidence="7">
    <location>
        <begin position="370"/>
        <end position="389"/>
    </location>
</feature>
<keyword evidence="3" id="KW-1003">Cell membrane</keyword>
<feature type="transmembrane region" description="Helical" evidence="7">
    <location>
        <begin position="396"/>
        <end position="416"/>
    </location>
</feature>
<keyword evidence="5 7" id="KW-1133">Transmembrane helix</keyword>
<dbReference type="InterPro" id="IPR050697">
    <property type="entry name" value="Adenylyl/Guanylyl_Cyclase_3/4"/>
</dbReference>
<comment type="caution">
    <text evidence="9">The sequence shown here is derived from an EMBL/GenBank/DDBJ whole genome shotgun (WGS) entry which is preliminary data.</text>
</comment>
<comment type="similarity">
    <text evidence="2">Belongs to the adenylyl cyclase class-3 family.</text>
</comment>
<organism evidence="9 10">
    <name type="scientific">Candidatus Zymogenus saltonus</name>
    <dbReference type="NCBI Taxonomy" id="2844893"/>
    <lineage>
        <taxon>Bacteria</taxon>
        <taxon>Deltaproteobacteria</taxon>
        <taxon>Candidatus Zymogenia</taxon>
        <taxon>Candidatus Zymogeniales</taxon>
        <taxon>Candidatus Zymogenaceae</taxon>
        <taxon>Candidatus Zymogenus</taxon>
    </lineage>
</organism>
<comment type="subcellular location">
    <subcellularLocation>
        <location evidence="1">Cell envelope</location>
    </subcellularLocation>
</comment>
<evidence type="ECO:0000256" key="5">
    <source>
        <dbReference type="ARBA" id="ARBA00022989"/>
    </source>
</evidence>
<dbReference type="PROSITE" id="PS50125">
    <property type="entry name" value="GUANYLATE_CYCLASE_2"/>
    <property type="match status" value="1"/>
</dbReference>
<dbReference type="PANTHER" id="PTHR43081:SF1">
    <property type="entry name" value="ADENYLATE CYCLASE, TERMINAL-DIFFERENTIATION SPECIFIC"/>
    <property type="match status" value="1"/>
</dbReference>
<feature type="transmembrane region" description="Helical" evidence="7">
    <location>
        <begin position="7"/>
        <end position="28"/>
    </location>
</feature>
<keyword evidence="4 7" id="KW-0812">Transmembrane</keyword>
<dbReference type="GO" id="GO:0035556">
    <property type="term" value="P:intracellular signal transduction"/>
    <property type="evidence" value="ECO:0007669"/>
    <property type="project" value="InterPro"/>
</dbReference>
<gene>
    <name evidence="9" type="ORF">JW984_01190</name>
</gene>
<evidence type="ECO:0000256" key="7">
    <source>
        <dbReference type="SAM" id="Phobius"/>
    </source>
</evidence>
<evidence type="ECO:0000256" key="3">
    <source>
        <dbReference type="ARBA" id="ARBA00022475"/>
    </source>
</evidence>
<name>A0A9D8PM65_9DELT</name>
<evidence type="ECO:0000256" key="4">
    <source>
        <dbReference type="ARBA" id="ARBA00022692"/>
    </source>
</evidence>
<dbReference type="GO" id="GO:0006171">
    <property type="term" value="P:cAMP biosynthetic process"/>
    <property type="evidence" value="ECO:0007669"/>
    <property type="project" value="TreeGrafter"/>
</dbReference>
<reference evidence="9" key="2">
    <citation type="submission" date="2021-01" db="EMBL/GenBank/DDBJ databases">
        <authorList>
            <person name="Hahn C.R."/>
            <person name="Youssef N.H."/>
            <person name="Elshahed M."/>
        </authorList>
    </citation>
    <scope>NUCLEOTIDE SEQUENCE</scope>
    <source>
        <strain evidence="9">Zod_Metabat.24</strain>
    </source>
</reference>
<evidence type="ECO:0000313" key="10">
    <source>
        <dbReference type="Proteomes" id="UP000809273"/>
    </source>
</evidence>
<feature type="transmembrane region" description="Helical" evidence="7">
    <location>
        <begin position="422"/>
        <end position="446"/>
    </location>
</feature>
<dbReference type="InterPro" id="IPR007890">
    <property type="entry name" value="CHASE2"/>
</dbReference>
<reference evidence="9" key="1">
    <citation type="journal article" date="2021" name="Environ. Microbiol.">
        <title>Genomic characterization of three novel Desulfobacterota classes expand the metabolic and phylogenetic diversity of the phylum.</title>
        <authorList>
            <person name="Murphy C.L."/>
            <person name="Biggerstaff J."/>
            <person name="Eichhorn A."/>
            <person name="Ewing E."/>
            <person name="Shahan R."/>
            <person name="Soriano D."/>
            <person name="Stewart S."/>
            <person name="VanMol K."/>
            <person name="Walker R."/>
            <person name="Walters P."/>
            <person name="Elshahed M.S."/>
            <person name="Youssef N.H."/>
        </authorList>
    </citation>
    <scope>NUCLEOTIDE SEQUENCE</scope>
    <source>
        <strain evidence="9">Zod_Metabat.24</strain>
    </source>
</reference>
<evidence type="ECO:0000313" key="9">
    <source>
        <dbReference type="EMBL" id="MBN1571788.1"/>
    </source>
</evidence>
<dbReference type="SUPFAM" id="SSF55073">
    <property type="entry name" value="Nucleotide cyclase"/>
    <property type="match status" value="1"/>
</dbReference>
<feature type="domain" description="Guanylate cyclase" evidence="8">
    <location>
        <begin position="488"/>
        <end position="620"/>
    </location>
</feature>
<proteinExistence type="inferred from homology"/>
<dbReference type="EMBL" id="JAFGIX010000006">
    <property type="protein sequence ID" value="MBN1571788.1"/>
    <property type="molecule type" value="Genomic_DNA"/>
</dbReference>
<accession>A0A9D8PM65</accession>
<evidence type="ECO:0000256" key="6">
    <source>
        <dbReference type="ARBA" id="ARBA00023136"/>
    </source>
</evidence>